<organism evidence="1 2">
    <name type="scientific">Paraburkholderia guartelaensis</name>
    <dbReference type="NCBI Taxonomy" id="2546446"/>
    <lineage>
        <taxon>Bacteria</taxon>
        <taxon>Pseudomonadati</taxon>
        <taxon>Pseudomonadota</taxon>
        <taxon>Betaproteobacteria</taxon>
        <taxon>Burkholderiales</taxon>
        <taxon>Burkholderiaceae</taxon>
        <taxon>Paraburkholderia</taxon>
    </lineage>
</organism>
<comment type="caution">
    <text evidence="1">The sequence shown here is derived from an EMBL/GenBank/DDBJ whole genome shotgun (WGS) entry which is preliminary data.</text>
</comment>
<reference evidence="1 2" key="1">
    <citation type="submission" date="2019-03" db="EMBL/GenBank/DDBJ databases">
        <title>Paraburkholderia sp. isolated from native Mimosa gymnas in Guartela State Park, Brazil.</title>
        <authorList>
            <person name="Paulitsch F."/>
            <person name="Hungria M."/>
            <person name="Delamuta J.R.M."/>
            <person name="Ribeiro R.A."/>
            <person name="Dall'Agnol R."/>
            <person name="Silva J.S.B."/>
        </authorList>
    </citation>
    <scope>NUCLEOTIDE SEQUENCE [LARGE SCALE GENOMIC DNA]</scope>
    <source>
        <strain evidence="1 2">CNPSo 3008</strain>
    </source>
</reference>
<accession>A0A4R5LLD5</accession>
<evidence type="ECO:0000313" key="2">
    <source>
        <dbReference type="Proteomes" id="UP000295606"/>
    </source>
</evidence>
<protein>
    <submittedName>
        <fullName evidence="1">Uncharacterized protein</fullName>
    </submittedName>
</protein>
<sequence length="126" mass="14045">MKMAKSGISFFRGDGVRAAQDRDLLRAVQYDRRGAVGRGSWKVAGGFVILTRLNAEHRRDESVRKMPYKDTTGKLTVGVERNLTGFVAADRVESSALRRADRAIAGDWPHRHGEAVRRERQPVAVA</sequence>
<proteinExistence type="predicted"/>
<dbReference type="Proteomes" id="UP000295606">
    <property type="component" value="Unassembled WGS sequence"/>
</dbReference>
<dbReference type="AlphaFoldDB" id="A0A4R5LLD5"/>
<gene>
    <name evidence="1" type="ORF">E1N52_04300</name>
</gene>
<evidence type="ECO:0000313" key="1">
    <source>
        <dbReference type="EMBL" id="TDG10571.1"/>
    </source>
</evidence>
<name>A0A4R5LLD5_9BURK</name>
<dbReference type="OrthoDB" id="9091992at2"/>
<dbReference type="EMBL" id="SMOD01000002">
    <property type="protein sequence ID" value="TDG10571.1"/>
    <property type="molecule type" value="Genomic_DNA"/>
</dbReference>
<dbReference type="RefSeq" id="WP_133180472.1">
    <property type="nucleotide sequence ID" value="NZ_SMOD01000002.1"/>
</dbReference>